<name>O61800_CAEEL</name>
<dbReference type="HOGENOM" id="CLU_030831_3_0_1"/>
<dbReference type="eggNOG" id="ENOG502T3KG">
    <property type="taxonomic scope" value="Eukaryota"/>
</dbReference>
<dbReference type="SUPFAM" id="SSF81383">
    <property type="entry name" value="F-box domain"/>
    <property type="match status" value="1"/>
</dbReference>
<dbReference type="FunCoup" id="O61800">
    <property type="interactions" value="253"/>
</dbReference>
<dbReference type="PANTHER" id="PTHR23015">
    <property type="entry name" value="UNCHARACTERIZED C.ELEGANS PROTEIN"/>
    <property type="match status" value="1"/>
</dbReference>
<dbReference type="PIR" id="H89751">
    <property type="entry name" value="H89751"/>
</dbReference>
<dbReference type="RefSeq" id="NP_510807.1">
    <property type="nucleotide sequence ID" value="NM_078406.4"/>
</dbReference>
<sequence>MTDKLASVSIENSNDRTLIELPTEMLTEIIKRVNPINRLALRKVCRILRKIVDENPGVESVTSAVDDLSLTTRNLTGNFCVTYGIQGSGCLISSDYCCTKYIEKPRLMMKLDDLTVILKNPRQRLDDLNIFGGSDSVAVATWFRDTFNPENMLHTKKVFLGNLEFNDVITIISTLKPGFLQKIDYASLLQHERSHEVFELEQWKQAKEVISPMSSFRSFPIENMFHLSRFWLGFPGLSISDAIKIRDILLKSAHFKNGIIDLKDEMTPEVARVFNPNFSAHNINGIKNKIDRFLVIIYERRLAIN</sequence>
<dbReference type="CTD" id="183161"/>
<dbReference type="InterPro" id="IPR040161">
    <property type="entry name" value="FB224"/>
</dbReference>
<accession>O61800</accession>
<dbReference type="Pfam" id="PF00646">
    <property type="entry name" value="F-box"/>
    <property type="match status" value="1"/>
</dbReference>
<dbReference type="PROSITE" id="PS50181">
    <property type="entry name" value="FBOX"/>
    <property type="match status" value="1"/>
</dbReference>
<dbReference type="AlphaFoldDB" id="O61800"/>
<proteinExistence type="predicted"/>
<evidence type="ECO:0000313" key="2">
    <source>
        <dbReference type="EMBL" id="CCD66492.1"/>
    </source>
</evidence>
<dbReference type="CDD" id="cd22150">
    <property type="entry name" value="F-box_CeFBXA-like"/>
    <property type="match status" value="1"/>
</dbReference>
<dbReference type="InterPro" id="IPR001810">
    <property type="entry name" value="F-box_dom"/>
</dbReference>
<dbReference type="EMBL" id="BX284606">
    <property type="protein sequence ID" value="CCD66492.1"/>
    <property type="molecule type" value="Genomic_DNA"/>
</dbReference>
<dbReference type="AGR" id="WB:WBGene00016346"/>
<evidence type="ECO:0000313" key="4">
    <source>
        <dbReference type="WormBase" id="C33E10.2"/>
    </source>
</evidence>
<protein>
    <submittedName>
        <fullName evidence="2">F-box domain-containing protein</fullName>
    </submittedName>
</protein>
<keyword evidence="3" id="KW-1185">Reference proteome</keyword>
<dbReference type="Proteomes" id="UP000001940">
    <property type="component" value="Chromosome X"/>
</dbReference>
<evidence type="ECO:0000313" key="3">
    <source>
        <dbReference type="Proteomes" id="UP000001940"/>
    </source>
</evidence>
<dbReference type="WormBase" id="C33E10.2">
    <property type="protein sequence ID" value="CE17491"/>
    <property type="gene ID" value="WBGene00016346"/>
    <property type="gene designation" value="fbxa-120"/>
</dbReference>
<dbReference type="Pfam" id="PF01827">
    <property type="entry name" value="FTH"/>
    <property type="match status" value="1"/>
</dbReference>
<dbReference type="GeneID" id="183161"/>
<dbReference type="PaxDb" id="6239-C33E10.2"/>
<dbReference type="SMART" id="SM00256">
    <property type="entry name" value="FBOX"/>
    <property type="match status" value="1"/>
</dbReference>
<dbReference type="PhylomeDB" id="O61800"/>
<dbReference type="UCSC" id="C33E10.2">
    <property type="organism name" value="c. elegans"/>
</dbReference>
<evidence type="ECO:0000259" key="1">
    <source>
        <dbReference type="PROSITE" id="PS50181"/>
    </source>
</evidence>
<dbReference type="InParanoid" id="O61800"/>
<reference evidence="2 3" key="1">
    <citation type="journal article" date="1998" name="Science">
        <title>Genome sequence of the nematode C. elegans: a platform for investigating biology.</title>
        <authorList>
            <consortium name="The C. elegans sequencing consortium"/>
            <person name="Sulson J.E."/>
            <person name="Waterston R."/>
        </authorList>
    </citation>
    <scope>NUCLEOTIDE SEQUENCE [LARGE SCALE GENOMIC DNA]</scope>
    <source>
        <strain evidence="2 3">Bristol N2</strain>
    </source>
</reference>
<dbReference type="InterPro" id="IPR002900">
    <property type="entry name" value="DUF38/FTH_CAE_spp"/>
</dbReference>
<gene>
    <name evidence="2 4" type="primary">fbxa-120</name>
    <name evidence="4" type="ORF">C33E10.2</name>
    <name evidence="2" type="ORF">CELE_C33E10.2</name>
</gene>
<feature type="domain" description="F-box" evidence="1">
    <location>
        <begin position="15"/>
        <end position="61"/>
    </location>
</feature>
<dbReference type="OMA" id="ERSHEVF"/>
<dbReference type="Bgee" id="WBGene00016346">
    <property type="expression patterns" value="Expressed in germ line (C elegans) and 4 other cell types or tissues"/>
</dbReference>
<dbReference type="PANTHER" id="PTHR23015:SF4">
    <property type="entry name" value="DUF38 DOMAIN-CONTAINING PROTEIN-RELATED"/>
    <property type="match status" value="1"/>
</dbReference>
<organism evidence="2 3">
    <name type="scientific">Caenorhabditis elegans</name>
    <dbReference type="NCBI Taxonomy" id="6239"/>
    <lineage>
        <taxon>Eukaryota</taxon>
        <taxon>Metazoa</taxon>
        <taxon>Ecdysozoa</taxon>
        <taxon>Nematoda</taxon>
        <taxon>Chromadorea</taxon>
        <taxon>Rhabditida</taxon>
        <taxon>Rhabditina</taxon>
        <taxon>Rhabditomorpha</taxon>
        <taxon>Rhabditoidea</taxon>
        <taxon>Rhabditidae</taxon>
        <taxon>Peloderinae</taxon>
        <taxon>Caenorhabditis</taxon>
    </lineage>
</organism>
<dbReference type="InterPro" id="IPR036047">
    <property type="entry name" value="F-box-like_dom_sf"/>
</dbReference>
<dbReference type="KEGG" id="cel:CELE_C33E10.2"/>